<evidence type="ECO:0000256" key="6">
    <source>
        <dbReference type="ARBA" id="ARBA00022989"/>
    </source>
</evidence>
<protein>
    <submittedName>
        <fullName evidence="11">Glycosyl transferase family 2</fullName>
    </submittedName>
</protein>
<dbReference type="InterPro" id="IPR001173">
    <property type="entry name" value="Glyco_trans_2-like"/>
</dbReference>
<proteinExistence type="predicted"/>
<evidence type="ECO:0000256" key="8">
    <source>
        <dbReference type="SAM" id="MobiDB-lite"/>
    </source>
</evidence>
<feature type="domain" description="Glycosyltransferase 2-like" evidence="10">
    <location>
        <begin position="37"/>
        <end position="200"/>
    </location>
</feature>
<evidence type="ECO:0000256" key="2">
    <source>
        <dbReference type="ARBA" id="ARBA00022676"/>
    </source>
</evidence>
<feature type="compositionally biased region" description="Polar residues" evidence="8">
    <location>
        <begin position="7"/>
        <end position="27"/>
    </location>
</feature>
<name>D0KZK4_HALNC</name>
<evidence type="ECO:0000259" key="10">
    <source>
        <dbReference type="Pfam" id="PF00535"/>
    </source>
</evidence>
<keyword evidence="5" id="KW-0448">Lipopolysaccharide biosynthesis</keyword>
<keyword evidence="12" id="KW-1185">Reference proteome</keyword>
<dbReference type="STRING" id="555778.Hneap_1041"/>
<dbReference type="PANTHER" id="PTHR48090:SF3">
    <property type="entry name" value="UNDECAPRENYL-PHOSPHATE 4-DEOXY-4-FORMAMIDO-L-ARABINOSE TRANSFERASE"/>
    <property type="match status" value="1"/>
</dbReference>
<dbReference type="GO" id="GO:0016757">
    <property type="term" value="F:glycosyltransferase activity"/>
    <property type="evidence" value="ECO:0007669"/>
    <property type="project" value="UniProtKB-KW"/>
</dbReference>
<dbReference type="GO" id="GO:0005886">
    <property type="term" value="C:plasma membrane"/>
    <property type="evidence" value="ECO:0007669"/>
    <property type="project" value="TreeGrafter"/>
</dbReference>
<evidence type="ECO:0000256" key="3">
    <source>
        <dbReference type="ARBA" id="ARBA00022679"/>
    </source>
</evidence>
<keyword evidence="4 9" id="KW-0812">Transmembrane</keyword>
<dbReference type="Proteomes" id="UP000009102">
    <property type="component" value="Chromosome"/>
</dbReference>
<dbReference type="InterPro" id="IPR050256">
    <property type="entry name" value="Glycosyltransferase_2"/>
</dbReference>
<evidence type="ECO:0000256" key="1">
    <source>
        <dbReference type="ARBA" id="ARBA00022475"/>
    </source>
</evidence>
<evidence type="ECO:0000256" key="9">
    <source>
        <dbReference type="SAM" id="Phobius"/>
    </source>
</evidence>
<sequence length="368" mass="41089">MPHAESPKSSTPNTTEPMGSAPLDSSASKAHQSASLSLVIPVFNEQENIAQLIKRVHEALANYTAPWELLLVDDGSSDRTVKMIEQGRAEYGSHVRLVPLARNFGQTAAMQAGIDFARGEVIATLDGDLQNDPIDIPRMVDRLLREDLDLVAGWRKNRQDNLWLRKVPSKIANRLIRRITGVTLHDYGCSLKVFRAEIIKGVRLYGEMHRFIPAWLATQTSPSRIQEEVVAHHPRTAGTSKYGLSRTFRVIIDLISVYFFMRFSARPAHFFGMLGMGFGTLGGLVLAYLLVLKIMGEQIGDRPLFMVGIMLVLIAVQILTTGVLSEMLSRTYYESKEVKSYHVRPSALTELEDANWCQSKSQPDEPAL</sequence>
<keyword evidence="6 9" id="KW-1133">Transmembrane helix</keyword>
<organism evidence="11 12">
    <name type="scientific">Halothiobacillus neapolitanus (strain ATCC 23641 / DSM 15147 / CIP 104769 / NCIMB 8539 / c2)</name>
    <name type="common">Thiobacillus neapolitanus</name>
    <dbReference type="NCBI Taxonomy" id="555778"/>
    <lineage>
        <taxon>Bacteria</taxon>
        <taxon>Pseudomonadati</taxon>
        <taxon>Pseudomonadota</taxon>
        <taxon>Gammaproteobacteria</taxon>
        <taxon>Chromatiales</taxon>
        <taxon>Halothiobacillaceae</taxon>
        <taxon>Halothiobacillus</taxon>
    </lineage>
</organism>
<keyword evidence="3 11" id="KW-0808">Transferase</keyword>
<dbReference type="KEGG" id="hna:Hneap_1041"/>
<evidence type="ECO:0000256" key="5">
    <source>
        <dbReference type="ARBA" id="ARBA00022985"/>
    </source>
</evidence>
<keyword evidence="2" id="KW-0328">Glycosyltransferase</keyword>
<evidence type="ECO:0000313" key="12">
    <source>
        <dbReference type="Proteomes" id="UP000009102"/>
    </source>
</evidence>
<dbReference type="GO" id="GO:0009103">
    <property type="term" value="P:lipopolysaccharide biosynthetic process"/>
    <property type="evidence" value="ECO:0007669"/>
    <property type="project" value="UniProtKB-KW"/>
</dbReference>
<evidence type="ECO:0000256" key="4">
    <source>
        <dbReference type="ARBA" id="ARBA00022692"/>
    </source>
</evidence>
<dbReference type="CDD" id="cd04187">
    <property type="entry name" value="DPM1_like_bac"/>
    <property type="match status" value="1"/>
</dbReference>
<dbReference type="InterPro" id="IPR029044">
    <property type="entry name" value="Nucleotide-diphossugar_trans"/>
</dbReference>
<dbReference type="AlphaFoldDB" id="D0KZK4"/>
<feature type="transmembrane region" description="Helical" evidence="9">
    <location>
        <begin position="304"/>
        <end position="324"/>
    </location>
</feature>
<dbReference type="SUPFAM" id="SSF53448">
    <property type="entry name" value="Nucleotide-diphospho-sugar transferases"/>
    <property type="match status" value="1"/>
</dbReference>
<dbReference type="PANTHER" id="PTHR48090">
    <property type="entry name" value="UNDECAPRENYL-PHOSPHATE 4-DEOXY-4-FORMAMIDO-L-ARABINOSE TRANSFERASE-RELATED"/>
    <property type="match status" value="1"/>
</dbReference>
<evidence type="ECO:0000256" key="7">
    <source>
        <dbReference type="ARBA" id="ARBA00023136"/>
    </source>
</evidence>
<feature type="transmembrane region" description="Helical" evidence="9">
    <location>
        <begin position="271"/>
        <end position="292"/>
    </location>
</feature>
<keyword evidence="1" id="KW-1003">Cell membrane</keyword>
<accession>D0KZK4</accession>
<reference evidence="11 12" key="1">
    <citation type="submission" date="2009-10" db="EMBL/GenBank/DDBJ databases">
        <title>Complete sequence of Halothiobacillus neapolitanus c2.</title>
        <authorList>
            <consortium name="US DOE Joint Genome Institute"/>
            <person name="Lucas S."/>
            <person name="Copeland A."/>
            <person name="Lapidus A."/>
            <person name="Glavina del Rio T."/>
            <person name="Tice H."/>
            <person name="Bruce D."/>
            <person name="Goodwin L."/>
            <person name="Pitluck S."/>
            <person name="Davenport K."/>
            <person name="Brettin T."/>
            <person name="Detter J.C."/>
            <person name="Han C."/>
            <person name="Tapia R."/>
            <person name="Larimer F."/>
            <person name="Land M."/>
            <person name="Hauser L."/>
            <person name="Kyrpides N."/>
            <person name="Mikhailova N."/>
            <person name="Kerfeld C."/>
            <person name="Cannon G."/>
            <person name="Heinhort S."/>
        </authorList>
    </citation>
    <scope>NUCLEOTIDE SEQUENCE [LARGE SCALE GENOMIC DNA]</scope>
    <source>
        <strain evidence="12">ATCC 23641 / c2</strain>
    </source>
</reference>
<dbReference type="HOGENOM" id="CLU_033536_0_0_6"/>
<gene>
    <name evidence="11" type="ordered locus">Hneap_1041</name>
</gene>
<dbReference type="CAZy" id="GT2">
    <property type="family name" value="Glycosyltransferase Family 2"/>
</dbReference>
<dbReference type="EMBL" id="CP001801">
    <property type="protein sequence ID" value="ACX95877.1"/>
    <property type="molecule type" value="Genomic_DNA"/>
</dbReference>
<dbReference type="Pfam" id="PF00535">
    <property type="entry name" value="Glycos_transf_2"/>
    <property type="match status" value="1"/>
</dbReference>
<keyword evidence="7 9" id="KW-0472">Membrane</keyword>
<evidence type="ECO:0000313" key="11">
    <source>
        <dbReference type="EMBL" id="ACX95877.1"/>
    </source>
</evidence>
<dbReference type="Gene3D" id="3.90.550.10">
    <property type="entry name" value="Spore Coat Polysaccharide Biosynthesis Protein SpsA, Chain A"/>
    <property type="match status" value="1"/>
</dbReference>
<feature type="region of interest" description="Disordered" evidence="8">
    <location>
        <begin position="1"/>
        <end position="27"/>
    </location>
</feature>
<dbReference type="eggNOG" id="COG0463">
    <property type="taxonomic scope" value="Bacteria"/>
</dbReference>